<dbReference type="PANTHER" id="PTHR10584:SF166">
    <property type="entry name" value="RIBOKINASE"/>
    <property type="match status" value="1"/>
</dbReference>
<organism evidence="4 5">
    <name type="scientific">Pseudoflavonifractor capillosus</name>
    <dbReference type="NCBI Taxonomy" id="106588"/>
    <lineage>
        <taxon>Bacteria</taxon>
        <taxon>Bacillati</taxon>
        <taxon>Bacillota</taxon>
        <taxon>Clostridia</taxon>
        <taxon>Eubacteriales</taxon>
        <taxon>Oscillospiraceae</taxon>
        <taxon>Pseudoflavonifractor</taxon>
    </lineage>
</organism>
<dbReference type="Proteomes" id="UP000760668">
    <property type="component" value="Unassembled WGS sequence"/>
</dbReference>
<evidence type="ECO:0000313" key="4">
    <source>
        <dbReference type="EMBL" id="HJG85674.1"/>
    </source>
</evidence>
<dbReference type="Gene3D" id="3.40.1190.20">
    <property type="match status" value="1"/>
</dbReference>
<dbReference type="GO" id="GO:0016301">
    <property type="term" value="F:kinase activity"/>
    <property type="evidence" value="ECO:0007669"/>
    <property type="project" value="UniProtKB-KW"/>
</dbReference>
<dbReference type="InterPro" id="IPR029056">
    <property type="entry name" value="Ribokinase-like"/>
</dbReference>
<keyword evidence="1" id="KW-0808">Transferase</keyword>
<dbReference type="PANTHER" id="PTHR10584">
    <property type="entry name" value="SUGAR KINASE"/>
    <property type="match status" value="1"/>
</dbReference>
<dbReference type="InterPro" id="IPR011611">
    <property type="entry name" value="PfkB_dom"/>
</dbReference>
<protein>
    <submittedName>
        <fullName evidence="4">Carbohydrate kinase family protein</fullName>
    </submittedName>
</protein>
<sequence length="147" mass="16541">MYSTSWRSPRANITLADYYTPNRMEALKVTGTDTPEAAAEWLEQYFTRVIVKLDAEGCLIREHGRSKVIPNIPEFVHRDSTGAGDAFLAGLIYGLYHDRSFEECVLLGNLTGGKCVTGVGCLAAWFSEPELLDMERRYHYLLDSEAK</sequence>
<keyword evidence="2 4" id="KW-0418">Kinase</keyword>
<evidence type="ECO:0000256" key="1">
    <source>
        <dbReference type="ARBA" id="ARBA00022679"/>
    </source>
</evidence>
<dbReference type="PROSITE" id="PS00584">
    <property type="entry name" value="PFKB_KINASES_2"/>
    <property type="match status" value="1"/>
</dbReference>
<gene>
    <name evidence="4" type="ORF">K8V01_01385</name>
</gene>
<dbReference type="RefSeq" id="WP_304247313.1">
    <property type="nucleotide sequence ID" value="NZ_DYUC01000011.1"/>
</dbReference>
<dbReference type="AlphaFoldDB" id="A0A921SS05"/>
<reference evidence="4" key="2">
    <citation type="submission" date="2021-09" db="EMBL/GenBank/DDBJ databases">
        <authorList>
            <person name="Gilroy R."/>
        </authorList>
    </citation>
    <scope>NUCLEOTIDE SEQUENCE</scope>
    <source>
        <strain evidence="4">CHK179-5677</strain>
    </source>
</reference>
<evidence type="ECO:0000313" key="5">
    <source>
        <dbReference type="Proteomes" id="UP000760668"/>
    </source>
</evidence>
<reference evidence="4" key="1">
    <citation type="journal article" date="2021" name="PeerJ">
        <title>Extensive microbial diversity within the chicken gut microbiome revealed by metagenomics and culture.</title>
        <authorList>
            <person name="Gilroy R."/>
            <person name="Ravi A."/>
            <person name="Getino M."/>
            <person name="Pursley I."/>
            <person name="Horton D.L."/>
            <person name="Alikhan N.F."/>
            <person name="Baker D."/>
            <person name="Gharbi K."/>
            <person name="Hall N."/>
            <person name="Watson M."/>
            <person name="Adriaenssens E.M."/>
            <person name="Foster-Nyarko E."/>
            <person name="Jarju S."/>
            <person name="Secka A."/>
            <person name="Antonio M."/>
            <person name="Oren A."/>
            <person name="Chaudhuri R.R."/>
            <person name="La Ragione R."/>
            <person name="Hildebrand F."/>
            <person name="Pallen M.J."/>
        </authorList>
    </citation>
    <scope>NUCLEOTIDE SEQUENCE</scope>
    <source>
        <strain evidence="4">CHK179-5677</strain>
    </source>
</reference>
<comment type="caution">
    <text evidence="4">The sequence shown here is derived from an EMBL/GenBank/DDBJ whole genome shotgun (WGS) entry which is preliminary data.</text>
</comment>
<accession>A0A921SS05</accession>
<dbReference type="SUPFAM" id="SSF53613">
    <property type="entry name" value="Ribokinase-like"/>
    <property type="match status" value="1"/>
</dbReference>
<dbReference type="Pfam" id="PF00294">
    <property type="entry name" value="PfkB"/>
    <property type="match status" value="1"/>
</dbReference>
<feature type="domain" description="Carbohydrate kinase PfkB" evidence="3">
    <location>
        <begin position="9"/>
        <end position="122"/>
    </location>
</feature>
<dbReference type="InterPro" id="IPR002173">
    <property type="entry name" value="Carboh/pur_kinase_PfkB_CS"/>
</dbReference>
<proteinExistence type="predicted"/>
<evidence type="ECO:0000256" key="2">
    <source>
        <dbReference type="ARBA" id="ARBA00022777"/>
    </source>
</evidence>
<name>A0A921SS05_9FIRM</name>
<dbReference type="EMBL" id="DYUC01000011">
    <property type="protein sequence ID" value="HJG85674.1"/>
    <property type="molecule type" value="Genomic_DNA"/>
</dbReference>
<evidence type="ECO:0000259" key="3">
    <source>
        <dbReference type="Pfam" id="PF00294"/>
    </source>
</evidence>